<dbReference type="OMA" id="FHEHEPP"/>
<accession>A0A087H465</accession>
<dbReference type="Gramene" id="KFK36917">
    <property type="protein sequence ID" value="KFK36917"/>
    <property type="gene ID" value="AALP_AA4G189500"/>
</dbReference>
<dbReference type="PANTHER" id="PTHR31260:SF41">
    <property type="entry name" value="CYSTATIN DOMAIN-CONTAINING PROTEIN"/>
    <property type="match status" value="1"/>
</dbReference>
<dbReference type="Pfam" id="PF04776">
    <property type="entry name" value="protein_MS5"/>
    <property type="match status" value="1"/>
</dbReference>
<dbReference type="Proteomes" id="UP000029120">
    <property type="component" value="Chromosome 4"/>
</dbReference>
<proteinExistence type="predicted"/>
<name>A0A087H465_ARAAL</name>
<dbReference type="AlphaFoldDB" id="A0A087H465"/>
<evidence type="ECO:0000313" key="2">
    <source>
        <dbReference type="Proteomes" id="UP000029120"/>
    </source>
</evidence>
<dbReference type="EMBL" id="CM002872">
    <property type="protein sequence ID" value="KFK36917.1"/>
    <property type="molecule type" value="Genomic_DNA"/>
</dbReference>
<dbReference type="NCBIfam" id="TIGR01572">
    <property type="entry name" value="A_thl_para_3677"/>
    <property type="match status" value="1"/>
</dbReference>
<keyword evidence="2" id="KW-1185">Reference proteome</keyword>
<reference evidence="2" key="1">
    <citation type="journal article" date="2015" name="Nat. Plants">
        <title>Genome expansion of Arabis alpina linked with retrotransposition and reduced symmetric DNA methylation.</title>
        <authorList>
            <person name="Willing E.M."/>
            <person name="Rawat V."/>
            <person name="Mandakova T."/>
            <person name="Maumus F."/>
            <person name="James G.V."/>
            <person name="Nordstroem K.J."/>
            <person name="Becker C."/>
            <person name="Warthmann N."/>
            <person name="Chica C."/>
            <person name="Szarzynska B."/>
            <person name="Zytnicki M."/>
            <person name="Albani M.C."/>
            <person name="Kiefer C."/>
            <person name="Bergonzi S."/>
            <person name="Castaings L."/>
            <person name="Mateos J.L."/>
            <person name="Berns M.C."/>
            <person name="Bujdoso N."/>
            <person name="Piofczyk T."/>
            <person name="de Lorenzo L."/>
            <person name="Barrero-Sicilia C."/>
            <person name="Mateos I."/>
            <person name="Piednoel M."/>
            <person name="Hagmann J."/>
            <person name="Chen-Min-Tao R."/>
            <person name="Iglesias-Fernandez R."/>
            <person name="Schuster S.C."/>
            <person name="Alonso-Blanco C."/>
            <person name="Roudier F."/>
            <person name="Carbonero P."/>
            <person name="Paz-Ares J."/>
            <person name="Davis S.J."/>
            <person name="Pecinka A."/>
            <person name="Quesneville H."/>
            <person name="Colot V."/>
            <person name="Lysak M.A."/>
            <person name="Weigel D."/>
            <person name="Coupland G."/>
            <person name="Schneeberger K."/>
        </authorList>
    </citation>
    <scope>NUCLEOTIDE SEQUENCE [LARGE SCALE GENOMIC DNA]</scope>
    <source>
        <strain evidence="2">cv. Pajares</strain>
    </source>
</reference>
<dbReference type="PANTHER" id="PTHR31260">
    <property type="entry name" value="CYSTATIN/MONELLIN SUPERFAMILY PROTEIN"/>
    <property type="match status" value="1"/>
</dbReference>
<gene>
    <name evidence="1" type="ordered locus">AALP_Aa4g189500</name>
</gene>
<organism evidence="1 2">
    <name type="scientific">Arabis alpina</name>
    <name type="common">Alpine rock-cress</name>
    <dbReference type="NCBI Taxonomy" id="50452"/>
    <lineage>
        <taxon>Eukaryota</taxon>
        <taxon>Viridiplantae</taxon>
        <taxon>Streptophyta</taxon>
        <taxon>Embryophyta</taxon>
        <taxon>Tracheophyta</taxon>
        <taxon>Spermatophyta</taxon>
        <taxon>Magnoliopsida</taxon>
        <taxon>eudicotyledons</taxon>
        <taxon>Gunneridae</taxon>
        <taxon>Pentapetalae</taxon>
        <taxon>rosids</taxon>
        <taxon>malvids</taxon>
        <taxon>Brassicales</taxon>
        <taxon>Brassicaceae</taxon>
        <taxon>Arabideae</taxon>
        <taxon>Arabis</taxon>
    </lineage>
</organism>
<sequence length="301" mass="34235">MIDVMVEEANLWFQEAPRREPKLEALVVSPPLVEEEDIYLSSDEEVDLVAEEKYRQQVVESCGFDVDFFFPTYGGIFPGGCSNYDLIFAKVGLHCYNIEKGKNLQLKSVLKVNAEAISLYNSYSTSQVIDPVDNSLHIFQAHVNDPGNKNNAGLVIRTKICRIKPQVPGLGDATTIWNFDAIDKFYKGNLPDWPPGDKLHLYEVKESELRDNDWLYLYAEVALFSKWQCNEMSDHTPFEMKKVVVQTQEDVESSMMLKSSNAIFYMTFKTRGGTDCRGIIRKTSDGITGHLSLEARCWTDN</sequence>
<dbReference type="InterPro" id="IPR006462">
    <property type="entry name" value="MS5"/>
</dbReference>
<protein>
    <submittedName>
        <fullName evidence="1">Uncharacterized protein</fullName>
    </submittedName>
</protein>
<dbReference type="OrthoDB" id="1071488at2759"/>
<evidence type="ECO:0000313" key="1">
    <source>
        <dbReference type="EMBL" id="KFK36917.1"/>
    </source>
</evidence>